<dbReference type="RefSeq" id="WP_144006280.1">
    <property type="nucleotide sequence ID" value="NZ_FUXK01000036.1"/>
</dbReference>
<dbReference type="EMBL" id="FUXK01000036">
    <property type="protein sequence ID" value="SKA17472.1"/>
    <property type="molecule type" value="Genomic_DNA"/>
</dbReference>
<sequence length="71" mass="7666">MITSDIIRLAQVGGGQRIDCSNKLVSDLIHIALAAKGHSYLFLENTHKLLLSDKLRIASAGGGYVIFNDIV</sequence>
<evidence type="ECO:0000313" key="2">
    <source>
        <dbReference type="Proteomes" id="UP000190065"/>
    </source>
</evidence>
<evidence type="ECO:0000313" key="1">
    <source>
        <dbReference type="EMBL" id="SKA17472.1"/>
    </source>
</evidence>
<gene>
    <name evidence="1" type="ORF">SAMN02745202_02365</name>
</gene>
<protein>
    <submittedName>
        <fullName evidence="1">Uncharacterized protein</fullName>
    </submittedName>
</protein>
<name>A0A1T4RND4_9BACT</name>
<proteinExistence type="predicted"/>
<accession>A0A1T4RND4</accession>
<organism evidence="1 2">
    <name type="scientific">Segatella oulorum</name>
    <dbReference type="NCBI Taxonomy" id="28136"/>
    <lineage>
        <taxon>Bacteria</taxon>
        <taxon>Pseudomonadati</taxon>
        <taxon>Bacteroidota</taxon>
        <taxon>Bacteroidia</taxon>
        <taxon>Bacteroidales</taxon>
        <taxon>Prevotellaceae</taxon>
        <taxon>Segatella</taxon>
    </lineage>
</organism>
<dbReference type="Proteomes" id="UP000190065">
    <property type="component" value="Unassembled WGS sequence"/>
</dbReference>
<reference evidence="1 2" key="1">
    <citation type="submission" date="2017-02" db="EMBL/GenBank/DDBJ databases">
        <authorList>
            <person name="Peterson S.W."/>
        </authorList>
    </citation>
    <scope>NUCLEOTIDE SEQUENCE [LARGE SCALE GENOMIC DNA]</scope>
    <source>
        <strain evidence="1 2">ATCC 43324</strain>
    </source>
</reference>
<dbReference type="AlphaFoldDB" id="A0A1T4RND4"/>